<accession>X1TAY9</accession>
<protein>
    <submittedName>
        <fullName evidence="1">Uncharacterized protein</fullName>
    </submittedName>
</protein>
<reference evidence="1" key="1">
    <citation type="journal article" date="2014" name="Front. Microbiol.">
        <title>High frequency of phylogenetically diverse reductive dehalogenase-homologous genes in deep subseafloor sedimentary metagenomes.</title>
        <authorList>
            <person name="Kawai M."/>
            <person name="Futagami T."/>
            <person name="Toyoda A."/>
            <person name="Takaki Y."/>
            <person name="Nishi S."/>
            <person name="Hori S."/>
            <person name="Arai W."/>
            <person name="Tsubouchi T."/>
            <person name="Morono Y."/>
            <person name="Uchiyama I."/>
            <person name="Ito T."/>
            <person name="Fujiyama A."/>
            <person name="Inagaki F."/>
            <person name="Takami H."/>
        </authorList>
    </citation>
    <scope>NUCLEOTIDE SEQUENCE</scope>
    <source>
        <strain evidence="1">Expedition CK06-06</strain>
    </source>
</reference>
<name>X1TAY9_9ZZZZ</name>
<proteinExistence type="predicted"/>
<dbReference type="EMBL" id="BARW01016254">
    <property type="protein sequence ID" value="GAJ02488.1"/>
    <property type="molecule type" value="Genomic_DNA"/>
</dbReference>
<gene>
    <name evidence="1" type="ORF">S12H4_28352</name>
</gene>
<evidence type="ECO:0000313" key="1">
    <source>
        <dbReference type="EMBL" id="GAJ02488.1"/>
    </source>
</evidence>
<sequence>RTRLPHPDELGVDFAAYLNGLGEAVGELRRYLSG</sequence>
<comment type="caution">
    <text evidence="1">The sequence shown here is derived from an EMBL/GenBank/DDBJ whole genome shotgun (WGS) entry which is preliminary data.</text>
</comment>
<organism evidence="1">
    <name type="scientific">marine sediment metagenome</name>
    <dbReference type="NCBI Taxonomy" id="412755"/>
    <lineage>
        <taxon>unclassified sequences</taxon>
        <taxon>metagenomes</taxon>
        <taxon>ecological metagenomes</taxon>
    </lineage>
</organism>
<feature type="non-terminal residue" evidence="1">
    <location>
        <position position="1"/>
    </location>
</feature>
<dbReference type="AlphaFoldDB" id="X1TAY9"/>
<dbReference type="Gene3D" id="1.20.58.2140">
    <property type="match status" value="1"/>
</dbReference>